<sequence length="387" mass="41174">MSTVRSASSRSWHRWALVVALVAGLVAVARPASAAPNGIRSTDDVAAEVGRLSARLTQADADLRQASVDASVAIEKYERAKVDAGRAQRALRKARARTRDAARRVDRQQAEVGSMARQNYEMGGTVGAMALVVGGRPSDVLDNLGYLQYVGNHQARTLGTYRQAKGRAVLAEGTARSAYRVAEAARRKAGAAKTAAQRAVSQRSRTVADLKARRASVQRQLDSIEAHNASVRRAAAAAERRRAAAAASERSNAATATADVRGGSGGGAMVAVRAALAQLGKPYVWDAADPSVGFDCSGLALYAYQQIGIELPHSAEYQYLQGWHPSTDQLQPGDLLFYSYNGRVSGIHHVTMYIGHGQIVQAADFGIPVQVVPAYFTFGYIGATRLA</sequence>
<keyword evidence="3 9" id="KW-0378">Hydrolase</keyword>
<gene>
    <name evidence="9" type="ORF">Aru02nite_39000</name>
</gene>
<dbReference type="RefSeq" id="WP_203659571.1">
    <property type="nucleotide sequence ID" value="NZ_BAAAZM010000008.1"/>
</dbReference>
<keyword evidence="2" id="KW-0645">Protease</keyword>
<reference evidence="9" key="1">
    <citation type="submission" date="2021-01" db="EMBL/GenBank/DDBJ databases">
        <title>Whole genome shotgun sequence of Actinocatenispora rupis NBRC 107355.</title>
        <authorList>
            <person name="Komaki H."/>
            <person name="Tamura T."/>
        </authorList>
    </citation>
    <scope>NUCLEOTIDE SEQUENCE</scope>
    <source>
        <strain evidence="9">NBRC 107355</strain>
    </source>
</reference>
<evidence type="ECO:0000256" key="1">
    <source>
        <dbReference type="ARBA" id="ARBA00007074"/>
    </source>
</evidence>
<keyword evidence="10" id="KW-1185">Reference proteome</keyword>
<feature type="region of interest" description="Disordered" evidence="6">
    <location>
        <begin position="242"/>
        <end position="264"/>
    </location>
</feature>
<evidence type="ECO:0000313" key="10">
    <source>
        <dbReference type="Proteomes" id="UP000612808"/>
    </source>
</evidence>
<feature type="compositionally biased region" description="Low complexity" evidence="6">
    <location>
        <begin position="244"/>
        <end position="258"/>
    </location>
</feature>
<dbReference type="Proteomes" id="UP000612808">
    <property type="component" value="Unassembled WGS sequence"/>
</dbReference>
<proteinExistence type="inferred from homology"/>
<dbReference type="GO" id="GO:0008234">
    <property type="term" value="F:cysteine-type peptidase activity"/>
    <property type="evidence" value="ECO:0007669"/>
    <property type="project" value="UniProtKB-KW"/>
</dbReference>
<keyword evidence="7" id="KW-0732">Signal</keyword>
<dbReference type="SUPFAM" id="SSF54001">
    <property type="entry name" value="Cysteine proteinases"/>
    <property type="match status" value="1"/>
</dbReference>
<keyword evidence="4" id="KW-0788">Thiol protease</keyword>
<evidence type="ECO:0000256" key="5">
    <source>
        <dbReference type="SAM" id="Coils"/>
    </source>
</evidence>
<dbReference type="InterPro" id="IPR000064">
    <property type="entry name" value="NLP_P60_dom"/>
</dbReference>
<dbReference type="AlphaFoldDB" id="A0A8J3NBF4"/>
<dbReference type="InterPro" id="IPR051794">
    <property type="entry name" value="PG_Endopeptidase_C40"/>
</dbReference>
<accession>A0A8J3NBF4</accession>
<protein>
    <submittedName>
        <fullName evidence="9">Hydrolase</fullName>
    </submittedName>
</protein>
<evidence type="ECO:0000256" key="2">
    <source>
        <dbReference type="ARBA" id="ARBA00022670"/>
    </source>
</evidence>
<dbReference type="Pfam" id="PF00877">
    <property type="entry name" value="NLPC_P60"/>
    <property type="match status" value="1"/>
</dbReference>
<evidence type="ECO:0000259" key="8">
    <source>
        <dbReference type="PROSITE" id="PS51935"/>
    </source>
</evidence>
<dbReference type="PROSITE" id="PS51935">
    <property type="entry name" value="NLPC_P60"/>
    <property type="match status" value="1"/>
</dbReference>
<feature type="chain" id="PRO_5035157959" evidence="7">
    <location>
        <begin position="35"/>
        <end position="387"/>
    </location>
</feature>
<evidence type="ECO:0000256" key="6">
    <source>
        <dbReference type="SAM" id="MobiDB-lite"/>
    </source>
</evidence>
<evidence type="ECO:0000256" key="3">
    <source>
        <dbReference type="ARBA" id="ARBA00022801"/>
    </source>
</evidence>
<evidence type="ECO:0000313" key="9">
    <source>
        <dbReference type="EMBL" id="GID13011.1"/>
    </source>
</evidence>
<dbReference type="InterPro" id="IPR038765">
    <property type="entry name" value="Papain-like_cys_pep_sf"/>
</dbReference>
<evidence type="ECO:0000256" key="4">
    <source>
        <dbReference type="ARBA" id="ARBA00022807"/>
    </source>
</evidence>
<organism evidence="9 10">
    <name type="scientific">Actinocatenispora rupis</name>
    <dbReference type="NCBI Taxonomy" id="519421"/>
    <lineage>
        <taxon>Bacteria</taxon>
        <taxon>Bacillati</taxon>
        <taxon>Actinomycetota</taxon>
        <taxon>Actinomycetes</taxon>
        <taxon>Micromonosporales</taxon>
        <taxon>Micromonosporaceae</taxon>
        <taxon>Actinocatenispora</taxon>
    </lineage>
</organism>
<dbReference type="Gene3D" id="6.10.250.3150">
    <property type="match status" value="1"/>
</dbReference>
<evidence type="ECO:0000256" key="7">
    <source>
        <dbReference type="SAM" id="SignalP"/>
    </source>
</evidence>
<dbReference type="PANTHER" id="PTHR47359">
    <property type="entry name" value="PEPTIDOGLYCAN DL-ENDOPEPTIDASE CWLO"/>
    <property type="match status" value="1"/>
</dbReference>
<comment type="similarity">
    <text evidence="1">Belongs to the peptidase C40 family.</text>
</comment>
<dbReference type="EMBL" id="BOMB01000021">
    <property type="protein sequence ID" value="GID13011.1"/>
    <property type="molecule type" value="Genomic_DNA"/>
</dbReference>
<feature type="domain" description="NlpC/P60" evidence="8">
    <location>
        <begin position="265"/>
        <end position="387"/>
    </location>
</feature>
<name>A0A8J3NBF4_9ACTN</name>
<dbReference type="GO" id="GO:0006508">
    <property type="term" value="P:proteolysis"/>
    <property type="evidence" value="ECO:0007669"/>
    <property type="project" value="UniProtKB-KW"/>
</dbReference>
<dbReference type="Gene3D" id="3.90.1720.10">
    <property type="entry name" value="endopeptidase domain like (from Nostoc punctiforme)"/>
    <property type="match status" value="1"/>
</dbReference>
<dbReference type="PANTHER" id="PTHR47359:SF3">
    <property type="entry name" value="NLP_P60 DOMAIN-CONTAINING PROTEIN-RELATED"/>
    <property type="match status" value="1"/>
</dbReference>
<feature type="signal peptide" evidence="7">
    <location>
        <begin position="1"/>
        <end position="34"/>
    </location>
</feature>
<comment type="caution">
    <text evidence="9">The sequence shown here is derived from an EMBL/GenBank/DDBJ whole genome shotgun (WGS) entry which is preliminary data.</text>
</comment>
<feature type="coiled-coil region" evidence="5">
    <location>
        <begin position="207"/>
        <end position="241"/>
    </location>
</feature>
<feature type="coiled-coil region" evidence="5">
    <location>
        <begin position="77"/>
        <end position="111"/>
    </location>
</feature>
<keyword evidence="5" id="KW-0175">Coiled coil</keyword>